<dbReference type="RefSeq" id="WP_378258290.1">
    <property type="nucleotide sequence ID" value="NZ_JBHSIT010000006.1"/>
</dbReference>
<reference evidence="4" key="1">
    <citation type="journal article" date="2019" name="Int. J. Syst. Evol. Microbiol.">
        <title>The Global Catalogue of Microorganisms (GCM) 10K type strain sequencing project: providing services to taxonomists for standard genome sequencing and annotation.</title>
        <authorList>
            <consortium name="The Broad Institute Genomics Platform"/>
            <consortium name="The Broad Institute Genome Sequencing Center for Infectious Disease"/>
            <person name="Wu L."/>
            <person name="Ma J."/>
        </authorList>
    </citation>
    <scope>NUCLEOTIDE SEQUENCE [LARGE SCALE GENOMIC DNA]</scope>
    <source>
        <strain evidence="4">KLKA75</strain>
    </source>
</reference>
<dbReference type="InterPro" id="IPR033248">
    <property type="entry name" value="Transketolase_C"/>
</dbReference>
<dbReference type="Pfam" id="PF02780">
    <property type="entry name" value="Transketolase_C"/>
    <property type="match status" value="1"/>
</dbReference>
<protein>
    <submittedName>
        <fullName evidence="3">Transketolase C-terminal domain-containing protein</fullName>
    </submittedName>
</protein>
<sequence>MPFDDATVCAAVRGTGRAVVVDEAAGFASVASVIAARVTERGRPSTASSPRSCAAQPATAACGSPTSCPRARTA</sequence>
<dbReference type="InterPro" id="IPR009014">
    <property type="entry name" value="Transketo_C/PFOR_II"/>
</dbReference>
<name>A0ABV9U163_9ACTN</name>
<dbReference type="EMBL" id="JBHSIT010000006">
    <property type="protein sequence ID" value="MFC4910188.1"/>
    <property type="molecule type" value="Genomic_DNA"/>
</dbReference>
<proteinExistence type="predicted"/>
<dbReference type="SUPFAM" id="SSF52922">
    <property type="entry name" value="TK C-terminal domain-like"/>
    <property type="match status" value="1"/>
</dbReference>
<feature type="domain" description="Transketolase C-terminal" evidence="2">
    <location>
        <begin position="2"/>
        <end position="41"/>
    </location>
</feature>
<feature type="region of interest" description="Disordered" evidence="1">
    <location>
        <begin position="41"/>
        <end position="74"/>
    </location>
</feature>
<organism evidence="3 4">
    <name type="scientific">Actinomadura gamaensis</name>
    <dbReference type="NCBI Taxonomy" id="1763541"/>
    <lineage>
        <taxon>Bacteria</taxon>
        <taxon>Bacillati</taxon>
        <taxon>Actinomycetota</taxon>
        <taxon>Actinomycetes</taxon>
        <taxon>Streptosporangiales</taxon>
        <taxon>Thermomonosporaceae</taxon>
        <taxon>Actinomadura</taxon>
    </lineage>
</organism>
<dbReference type="Gene3D" id="3.40.50.920">
    <property type="match status" value="1"/>
</dbReference>
<dbReference type="Proteomes" id="UP001595872">
    <property type="component" value="Unassembled WGS sequence"/>
</dbReference>
<keyword evidence="4" id="KW-1185">Reference proteome</keyword>
<evidence type="ECO:0000256" key="1">
    <source>
        <dbReference type="SAM" id="MobiDB-lite"/>
    </source>
</evidence>
<evidence type="ECO:0000259" key="2">
    <source>
        <dbReference type="Pfam" id="PF02780"/>
    </source>
</evidence>
<gene>
    <name evidence="3" type="ORF">ACFPCY_22930</name>
</gene>
<comment type="caution">
    <text evidence="3">The sequence shown here is derived from an EMBL/GenBank/DDBJ whole genome shotgun (WGS) entry which is preliminary data.</text>
</comment>
<evidence type="ECO:0000313" key="4">
    <source>
        <dbReference type="Proteomes" id="UP001595872"/>
    </source>
</evidence>
<accession>A0ABV9U163</accession>
<evidence type="ECO:0000313" key="3">
    <source>
        <dbReference type="EMBL" id="MFC4910188.1"/>
    </source>
</evidence>